<accession>A0AAC9XYJ9</accession>
<gene>
    <name evidence="2" type="ORF">PNIG_a3595</name>
</gene>
<evidence type="ECO:0000256" key="1">
    <source>
        <dbReference type="SAM" id="SignalP"/>
    </source>
</evidence>
<keyword evidence="3" id="KW-1185">Reference proteome</keyword>
<feature type="chain" id="PRO_5042217201" evidence="1">
    <location>
        <begin position="21"/>
        <end position="299"/>
    </location>
</feature>
<reference evidence="2 3" key="1">
    <citation type="submission" date="2015-03" db="EMBL/GenBank/DDBJ databases">
        <authorList>
            <person name="Xie B.-B."/>
            <person name="Rong J.-C."/>
            <person name="Qin Q.-L."/>
            <person name="Zhang Y.-Z."/>
        </authorList>
    </citation>
    <scope>NUCLEOTIDE SEQUENCE [LARGE SCALE GENOMIC DNA]</scope>
    <source>
        <strain evidence="2 3">KMM 661</strain>
    </source>
</reference>
<dbReference type="GeneID" id="300943098"/>
<feature type="signal peptide" evidence="1">
    <location>
        <begin position="1"/>
        <end position="20"/>
    </location>
</feature>
<dbReference type="RefSeq" id="WP_089368844.1">
    <property type="nucleotide sequence ID" value="NZ_BJXZ01000024.1"/>
</dbReference>
<protein>
    <submittedName>
        <fullName evidence="2">Uncharacterized protein</fullName>
    </submittedName>
</protein>
<name>A0AAC9XYJ9_9GAMM</name>
<evidence type="ECO:0000313" key="2">
    <source>
        <dbReference type="EMBL" id="ASM55471.1"/>
    </source>
</evidence>
<keyword evidence="1" id="KW-0732">Signal</keyword>
<organism evidence="2 3">
    <name type="scientific">Pseudoalteromonas nigrifaciens</name>
    <dbReference type="NCBI Taxonomy" id="28109"/>
    <lineage>
        <taxon>Bacteria</taxon>
        <taxon>Pseudomonadati</taxon>
        <taxon>Pseudomonadota</taxon>
        <taxon>Gammaproteobacteria</taxon>
        <taxon>Alteromonadales</taxon>
        <taxon>Pseudoalteromonadaceae</taxon>
        <taxon>Pseudoalteromonas</taxon>
    </lineage>
</organism>
<proteinExistence type="predicted"/>
<sequence length="299" mass="33270">MKKAAALLLFLLGIAHSVNADDSITLMVCEDCNYGRASELAKSNVPLAQCHTTPSDQKAAIADQTCDSNPHKVIMMDVSGNNHFAFFVGNHSRNESDKYIEATILNKNDLIAISKQKAIDEHFSTFKHTLQTELSLMPLYQISQSSHLDRQNNCPSHVNNAVKAVFEEYTSSRIQNWVNHKVENNIKNPDSFFTSKPIIVGETLYQSLWSEVSKNLNLEVNLNNGSDGQYRVIFLAKWIKELGAFSLSVNPYLTYLDGIALNHYKISAPSVSQCLKNALDRNLSSSMSSYISSTNNGDT</sequence>
<dbReference type="KEGG" id="png:PNIG_a3595"/>
<evidence type="ECO:0000313" key="3">
    <source>
        <dbReference type="Proteomes" id="UP000198329"/>
    </source>
</evidence>
<dbReference type="EMBL" id="CP011036">
    <property type="protein sequence ID" value="ASM55471.1"/>
    <property type="molecule type" value="Genomic_DNA"/>
</dbReference>
<dbReference type="AlphaFoldDB" id="A0AAC9XYJ9"/>
<dbReference type="Proteomes" id="UP000198329">
    <property type="component" value="Chromosome I"/>
</dbReference>